<gene>
    <name evidence="2" type="ORF">WAE96_19070</name>
</gene>
<reference evidence="2 3" key="1">
    <citation type="submission" date="2023-12" db="EMBL/GenBank/DDBJ databases">
        <title>Friends and Foes: Symbiotic and Algicidal bacterial influence on Karenia brevis blooms.</title>
        <authorList>
            <person name="Fei C."/>
            <person name="Mohamed A.R."/>
            <person name="Booker A."/>
            <person name="Arshad M."/>
            <person name="Klass S."/>
            <person name="Ahn S."/>
            <person name="Gilbert P.M."/>
            <person name="Heil C.A."/>
            <person name="Martinez J.M."/>
            <person name="Amin S.A."/>
        </authorList>
    </citation>
    <scope>NUCLEOTIDE SEQUENCE [LARGE SCALE GENOMIC DNA]</scope>
    <source>
        <strain evidence="2 3">CE15</strain>
    </source>
</reference>
<accession>A0ABU8EYH4</accession>
<name>A0ABU8EYH4_9GAMM</name>
<sequence>MRKIFAFTLFLLVPFTAIADESITIYVKESHYLINDSKTDLTFSELETRLKSLTFSAVTVDVDYCAEPETLANAYLALSSAQPELKDIKLNLSGSHEESTCKSQAQAK</sequence>
<proteinExistence type="predicted"/>
<feature type="signal peptide" evidence="1">
    <location>
        <begin position="1"/>
        <end position="19"/>
    </location>
</feature>
<dbReference type="Proteomes" id="UP001382455">
    <property type="component" value="Unassembled WGS sequence"/>
</dbReference>
<evidence type="ECO:0000313" key="3">
    <source>
        <dbReference type="Proteomes" id="UP001382455"/>
    </source>
</evidence>
<evidence type="ECO:0000256" key="1">
    <source>
        <dbReference type="SAM" id="SignalP"/>
    </source>
</evidence>
<evidence type="ECO:0000313" key="2">
    <source>
        <dbReference type="EMBL" id="MEI4551785.1"/>
    </source>
</evidence>
<dbReference type="RefSeq" id="WP_336436702.1">
    <property type="nucleotide sequence ID" value="NZ_JBAWKS010000002.1"/>
</dbReference>
<keyword evidence="1" id="KW-0732">Signal</keyword>
<protein>
    <submittedName>
        <fullName evidence="2">Uncharacterized protein</fullName>
    </submittedName>
</protein>
<comment type="caution">
    <text evidence="2">The sequence shown here is derived from an EMBL/GenBank/DDBJ whole genome shotgun (WGS) entry which is preliminary data.</text>
</comment>
<keyword evidence="3" id="KW-1185">Reference proteome</keyword>
<dbReference type="EMBL" id="JBAWKS010000002">
    <property type="protein sequence ID" value="MEI4551785.1"/>
    <property type="molecule type" value="Genomic_DNA"/>
</dbReference>
<feature type="chain" id="PRO_5047260276" evidence="1">
    <location>
        <begin position="20"/>
        <end position="108"/>
    </location>
</feature>
<organism evidence="2 3">
    <name type="scientific">Pseudoalteromonas spongiae</name>
    <dbReference type="NCBI Taxonomy" id="298657"/>
    <lineage>
        <taxon>Bacteria</taxon>
        <taxon>Pseudomonadati</taxon>
        <taxon>Pseudomonadota</taxon>
        <taxon>Gammaproteobacteria</taxon>
        <taxon>Alteromonadales</taxon>
        <taxon>Pseudoalteromonadaceae</taxon>
        <taxon>Pseudoalteromonas</taxon>
    </lineage>
</organism>